<evidence type="ECO:0000256" key="1">
    <source>
        <dbReference type="SAM" id="MobiDB-lite"/>
    </source>
</evidence>
<feature type="compositionally biased region" description="Polar residues" evidence="1">
    <location>
        <begin position="25"/>
        <end position="35"/>
    </location>
</feature>
<keyword evidence="3" id="KW-1185">Reference proteome</keyword>
<dbReference type="Proteomes" id="UP000267096">
    <property type="component" value="Unassembled WGS sequence"/>
</dbReference>
<evidence type="ECO:0000313" key="2">
    <source>
        <dbReference type="EMBL" id="VDK81256.1"/>
    </source>
</evidence>
<dbReference type="EMBL" id="UYRR01041490">
    <property type="protein sequence ID" value="VDK81256.1"/>
    <property type="molecule type" value="Genomic_DNA"/>
</dbReference>
<organism evidence="4">
    <name type="scientific">Anisakis simplex</name>
    <name type="common">Herring worm</name>
    <dbReference type="NCBI Taxonomy" id="6269"/>
    <lineage>
        <taxon>Eukaryota</taxon>
        <taxon>Metazoa</taxon>
        <taxon>Ecdysozoa</taxon>
        <taxon>Nematoda</taxon>
        <taxon>Chromadorea</taxon>
        <taxon>Rhabditida</taxon>
        <taxon>Spirurina</taxon>
        <taxon>Ascaridomorpha</taxon>
        <taxon>Ascaridoidea</taxon>
        <taxon>Anisakidae</taxon>
        <taxon>Anisakis</taxon>
        <taxon>Anisakis simplex complex</taxon>
    </lineage>
</organism>
<accession>A0A0M3KKN9</accession>
<reference evidence="2 3" key="2">
    <citation type="submission" date="2018-11" db="EMBL/GenBank/DDBJ databases">
        <authorList>
            <consortium name="Pathogen Informatics"/>
        </authorList>
    </citation>
    <scope>NUCLEOTIDE SEQUENCE [LARGE SCALE GENOMIC DNA]</scope>
</reference>
<dbReference type="WBParaSite" id="ASIM_0002157001-mRNA-1">
    <property type="protein sequence ID" value="ASIM_0002157001-mRNA-1"/>
    <property type="gene ID" value="ASIM_0002157001"/>
</dbReference>
<feature type="region of interest" description="Disordered" evidence="1">
    <location>
        <begin position="1"/>
        <end position="47"/>
    </location>
</feature>
<feature type="compositionally biased region" description="Acidic residues" evidence="1">
    <location>
        <begin position="1"/>
        <end position="13"/>
    </location>
</feature>
<protein>
    <submittedName>
        <fullName evidence="2 4">Uncharacterized protein</fullName>
    </submittedName>
</protein>
<gene>
    <name evidence="2" type="ORF">ASIM_LOCUS20937</name>
</gene>
<proteinExistence type="predicted"/>
<dbReference type="AlphaFoldDB" id="A0A0M3KKN9"/>
<name>A0A0M3KKN9_ANISI</name>
<evidence type="ECO:0000313" key="4">
    <source>
        <dbReference type="WBParaSite" id="ASIM_0002157001-mRNA-1"/>
    </source>
</evidence>
<sequence length="47" mass="5423">MEDLFFNYDDDTNDNLPANDDSDQLTDNNDINMSQPEEGPAQPRYNL</sequence>
<reference evidence="4" key="1">
    <citation type="submission" date="2017-02" db="UniProtKB">
        <authorList>
            <consortium name="WormBaseParasite"/>
        </authorList>
    </citation>
    <scope>IDENTIFICATION</scope>
</reference>
<evidence type="ECO:0000313" key="3">
    <source>
        <dbReference type="Proteomes" id="UP000267096"/>
    </source>
</evidence>